<keyword evidence="3 4" id="KW-0067">ATP-binding</keyword>
<dbReference type="SUPFAM" id="SSF49879">
    <property type="entry name" value="SMAD/FHA domain"/>
    <property type="match status" value="1"/>
</dbReference>
<evidence type="ECO:0000256" key="2">
    <source>
        <dbReference type="ARBA" id="ARBA00022741"/>
    </source>
</evidence>
<feature type="region of interest" description="Disordered" evidence="5">
    <location>
        <begin position="1475"/>
        <end position="1512"/>
    </location>
</feature>
<feature type="domain" description="FHA" evidence="7">
    <location>
        <begin position="119"/>
        <end position="167"/>
    </location>
</feature>
<dbReference type="GO" id="GO:0003677">
    <property type="term" value="F:DNA binding"/>
    <property type="evidence" value="ECO:0007669"/>
    <property type="project" value="InterPro"/>
</dbReference>
<keyword evidence="1" id="KW-0597">Phosphoprotein</keyword>
<dbReference type="OrthoDB" id="9807790at2"/>
<organism evidence="9 10">
    <name type="scientific">Lapillicoccus jejuensis</name>
    <dbReference type="NCBI Taxonomy" id="402171"/>
    <lineage>
        <taxon>Bacteria</taxon>
        <taxon>Bacillati</taxon>
        <taxon>Actinomycetota</taxon>
        <taxon>Actinomycetes</taxon>
        <taxon>Micrococcales</taxon>
        <taxon>Intrasporangiaceae</taxon>
        <taxon>Lapillicoccus</taxon>
    </lineage>
</organism>
<dbReference type="SUPFAM" id="SSF52540">
    <property type="entry name" value="P-loop containing nucleoside triphosphate hydrolases"/>
    <property type="match status" value="3"/>
</dbReference>
<dbReference type="Gene3D" id="3.40.50.300">
    <property type="entry name" value="P-loop containing nucleotide triphosphate hydrolases"/>
    <property type="match status" value="4"/>
</dbReference>
<proteinExistence type="predicted"/>
<dbReference type="InterPro" id="IPR002543">
    <property type="entry name" value="FtsK_dom"/>
</dbReference>
<feature type="binding site" evidence="4">
    <location>
        <begin position="691"/>
        <end position="698"/>
    </location>
    <ligand>
        <name>ATP</name>
        <dbReference type="ChEBI" id="CHEBI:30616"/>
    </ligand>
</feature>
<dbReference type="SMART" id="SM00382">
    <property type="entry name" value="AAA"/>
    <property type="match status" value="3"/>
</dbReference>
<dbReference type="InterPro" id="IPR027417">
    <property type="entry name" value="P-loop_NTPase"/>
</dbReference>
<dbReference type="InterPro" id="IPR032030">
    <property type="entry name" value="YscD_cytoplasmic_dom"/>
</dbReference>
<keyword evidence="10" id="KW-1185">Reference proteome</keyword>
<keyword evidence="6" id="KW-1133">Transmembrane helix</keyword>
<dbReference type="RefSeq" id="WP_141847900.1">
    <property type="nucleotide sequence ID" value="NZ_BAAAPR010000004.1"/>
</dbReference>
<feature type="domain" description="FtsK" evidence="8">
    <location>
        <begin position="673"/>
        <end position="861"/>
    </location>
</feature>
<gene>
    <name evidence="9" type="ORF">FB458_1467</name>
</gene>
<dbReference type="CDD" id="cd00060">
    <property type="entry name" value="FHA"/>
    <property type="match status" value="1"/>
</dbReference>
<evidence type="ECO:0000256" key="4">
    <source>
        <dbReference type="PROSITE-ProRule" id="PRU00289"/>
    </source>
</evidence>
<dbReference type="InterPro" id="IPR008984">
    <property type="entry name" value="SMAD_FHA_dom_sf"/>
</dbReference>
<evidence type="ECO:0000256" key="5">
    <source>
        <dbReference type="SAM" id="MobiDB-lite"/>
    </source>
</evidence>
<dbReference type="EMBL" id="VFMN01000001">
    <property type="protein sequence ID" value="TQJ08379.1"/>
    <property type="molecule type" value="Genomic_DNA"/>
</dbReference>
<comment type="caution">
    <text evidence="9">The sequence shown here is derived from an EMBL/GenBank/DDBJ whole genome shotgun (WGS) entry which is preliminary data.</text>
</comment>
<evidence type="ECO:0000256" key="3">
    <source>
        <dbReference type="ARBA" id="ARBA00022840"/>
    </source>
</evidence>
<dbReference type="Proteomes" id="UP000317893">
    <property type="component" value="Unassembled WGS sequence"/>
</dbReference>
<dbReference type="Pfam" id="PF01580">
    <property type="entry name" value="FtsK_SpoIIIE"/>
    <property type="match status" value="2"/>
</dbReference>
<dbReference type="PROSITE" id="PS50901">
    <property type="entry name" value="FTSK"/>
    <property type="match status" value="2"/>
</dbReference>
<feature type="transmembrane region" description="Helical" evidence="6">
    <location>
        <begin position="242"/>
        <end position="260"/>
    </location>
</feature>
<reference evidence="9 10" key="1">
    <citation type="submission" date="2019-06" db="EMBL/GenBank/DDBJ databases">
        <title>Sequencing the genomes of 1000 actinobacteria strains.</title>
        <authorList>
            <person name="Klenk H.-P."/>
        </authorList>
    </citation>
    <scope>NUCLEOTIDE SEQUENCE [LARGE SCALE GENOMIC DNA]</scope>
    <source>
        <strain evidence="9 10">DSM 18607</strain>
    </source>
</reference>
<keyword evidence="6" id="KW-0472">Membrane</keyword>
<evidence type="ECO:0000313" key="9">
    <source>
        <dbReference type="EMBL" id="TQJ08379.1"/>
    </source>
</evidence>
<evidence type="ECO:0000259" key="8">
    <source>
        <dbReference type="PROSITE" id="PS50901"/>
    </source>
</evidence>
<evidence type="ECO:0000256" key="6">
    <source>
        <dbReference type="SAM" id="Phobius"/>
    </source>
</evidence>
<dbReference type="SMART" id="SM00240">
    <property type="entry name" value="FHA"/>
    <property type="match status" value="1"/>
</dbReference>
<feature type="domain" description="FtsK" evidence="8">
    <location>
        <begin position="1000"/>
        <end position="1189"/>
    </location>
</feature>
<evidence type="ECO:0000313" key="10">
    <source>
        <dbReference type="Proteomes" id="UP000317893"/>
    </source>
</evidence>
<evidence type="ECO:0000256" key="1">
    <source>
        <dbReference type="ARBA" id="ARBA00022553"/>
    </source>
</evidence>
<accession>A0A542DZA1</accession>
<dbReference type="PANTHER" id="PTHR22683">
    <property type="entry name" value="SPORULATION PROTEIN RELATED"/>
    <property type="match status" value="1"/>
</dbReference>
<keyword evidence="6" id="KW-0812">Transmembrane</keyword>
<name>A0A542DZA1_9MICO</name>
<feature type="binding site" evidence="4">
    <location>
        <begin position="1017"/>
        <end position="1024"/>
    </location>
    <ligand>
        <name>ATP</name>
        <dbReference type="ChEBI" id="CHEBI:30616"/>
    </ligand>
</feature>
<dbReference type="InterPro" id="IPR003593">
    <property type="entry name" value="AAA+_ATPase"/>
</dbReference>
<dbReference type="InterPro" id="IPR000253">
    <property type="entry name" value="FHA_dom"/>
</dbReference>
<feature type="transmembrane region" description="Helical" evidence="6">
    <location>
        <begin position="266"/>
        <end position="282"/>
    </location>
</feature>
<protein>
    <submittedName>
        <fullName evidence="9">S-DNA-T family DNA segregation ATPase FtsK/SpoIIIE</fullName>
    </submittedName>
</protein>
<dbReference type="CDD" id="cd01127">
    <property type="entry name" value="TrwB_TraG_TraD_VirD4"/>
    <property type="match status" value="1"/>
</dbReference>
<dbReference type="InterPro" id="IPR050206">
    <property type="entry name" value="FtsK/SpoIIIE/SftA"/>
</dbReference>
<dbReference type="GO" id="GO:0005524">
    <property type="term" value="F:ATP binding"/>
    <property type="evidence" value="ECO:0007669"/>
    <property type="project" value="UniProtKB-UniRule"/>
</dbReference>
<dbReference type="PANTHER" id="PTHR22683:SF1">
    <property type="entry name" value="TYPE VII SECRETION SYSTEM PROTEIN ESSC"/>
    <property type="match status" value="1"/>
</dbReference>
<dbReference type="Pfam" id="PF16697">
    <property type="entry name" value="Yop-YscD_cpl"/>
    <property type="match status" value="1"/>
</dbReference>
<evidence type="ECO:0000259" key="7">
    <source>
        <dbReference type="PROSITE" id="PS50006"/>
    </source>
</evidence>
<dbReference type="Gene3D" id="2.60.200.20">
    <property type="match status" value="1"/>
</dbReference>
<keyword evidence="2 4" id="KW-0547">Nucleotide-binding</keyword>
<sequence length="1512" mass="158978">MKLKFTLRSGTGETDLVATVDATATVGDLAQHLALADPARGAGGYAVLAGEMTLSLEDGDHRSLDPRTTIGDSGLSSGAVVSLTRAGGTYVDAGRTAATVVIVAGPDEGREFPLPRGTAYIGRGRGCEVSLADASVSRRHARLVLTDVAEIVDLGSANGLTAGGQQVTRMTLRGGGDVIRLGDTALQVRLAGGGGPGAQGTGVLGTEGGTVSFSRSPRVLPVVEGRTVEVPELPERPGKQPFPWIQLLVPVFMAVVLYAITKSFLSFIFLAMMPLLVVGNSWDQRRQGRKLFEQAMTEFGEDLDVLVAGIRAEHERERVGRLAEHPSGAEVLAAADARGPLLWSRRPREERFLTLRLGLGSQPSRSTLTMPKVGRSKAEAWLMVAERMAGLDRVDGVPVVADPLTHGALGVCGPRPAALGAARSLVLQAAGLHSPADLVVVAFASVGAAQDWDLLKWLPHTSSPHSPLTARPLASSGPACSVLADELEDLVEARAGQEPGRRDGPAGDGPAVLVLVEGDAPVERARLVEIAEQGAAVGVVVLWVAPRQELLPAACATFLVAGEDAAGGSLVGYVHAGESVQPVQVDAVSAQEAAYVARRLAPVVDSGVAVEDDSDLPRAVSFLALSGTEIASSHTAQIERWVESRSVLTGPFAPTTPYRRPGNLRAVVGQSSQGALTVDLRSDGPHALVGGTTGAGKSELLQAWILGMAAAHSPQRVTFLLVDYKGGSAFRDCVNLPHTVGLVTDLSPHLVRRALESLSAELRYREHLLARHKAKDLVELERRGEVEAPPSLVIVVDEFAALVHEVPEFVDGVVNVAQRGRSLGLHLILATQRPAGVIKDNLRANTNLRMALRMADEADSDDVLGSTAAAFFAPDLPGRAMVKSGPGRLTPFQTGYAGGWTSDTPPPAELTVVTLAFGEEVEWERPDTPDDLEGRDPGPTDIQRVVATIREAADTARIPLPRKPWQPELQTVYDLARVPTQRSDAELVFGVADHPQDQDQPPIAFHPDTEGNIAVYGSSGSGKTVLLRTLAVAAGFSRTGPCQVYALDFGNRGLAMLEQLPYVGSVVPGGDHERVVRLLRHLRAVIDERAVRYSRVSASTITEYRRLSGDAGEARILVLVDGMTAFRQAYEVSGRLPYLDLLSGLAGDGRPVGVHFVIAADQRTGMPSSLAAAVQRRVVLRLAAVDDYAVLGVPMDVLTMASPAGRGLFGDDELQVAVLGDSPDVSVQAAAVAQFAELCRRNGVPAAAPIESLAARVELSSLPTRYDGLPVVGLASETLGPKTIEPRGSFVVTGPSGSGRTTALATIACALDRFAAGADLFLLSSRRRSELAGLPVWTGAAYGADDVAALAQQLLERVTGGRESAPLAVVLERVDDLGESAAATVLEALAKALLDTDQFVVAEGEAQFFGSNFGLSGVLKTSRSGLALHPNGDEGHAVFKSAVPGLNRAELPEGRGFLVERGRFELVQMAVRGEREGGADGECSPSTGPVDAPSVVHEQQHHTVRPAPGRGE</sequence>
<dbReference type="PROSITE" id="PS50006">
    <property type="entry name" value="FHA_DOMAIN"/>
    <property type="match status" value="1"/>
</dbReference>